<evidence type="ECO:0000256" key="1">
    <source>
        <dbReference type="ARBA" id="ARBA00004401"/>
    </source>
</evidence>
<keyword evidence="5" id="KW-1185">Reference proteome</keyword>
<comment type="similarity">
    <text evidence="2">Belongs to the peptidase S26 family.</text>
</comment>
<dbReference type="Pfam" id="PF10502">
    <property type="entry name" value="Peptidase_S26"/>
    <property type="match status" value="1"/>
</dbReference>
<dbReference type="Gene3D" id="2.10.109.10">
    <property type="entry name" value="Umud Fragment, subunit A"/>
    <property type="match status" value="1"/>
</dbReference>
<dbReference type="PANTHER" id="PTHR43390">
    <property type="entry name" value="SIGNAL PEPTIDASE I"/>
    <property type="match status" value="1"/>
</dbReference>
<dbReference type="SUPFAM" id="SSF51306">
    <property type="entry name" value="LexA/Signal peptidase"/>
    <property type="match status" value="1"/>
</dbReference>
<proteinExistence type="inferred from homology"/>
<dbReference type="InterPro" id="IPR019533">
    <property type="entry name" value="Peptidase_S26"/>
</dbReference>
<protein>
    <submittedName>
        <fullName evidence="4">S26 family signal peptidase</fullName>
    </submittedName>
</protein>
<dbReference type="GO" id="GO:0004252">
    <property type="term" value="F:serine-type endopeptidase activity"/>
    <property type="evidence" value="ECO:0007669"/>
    <property type="project" value="InterPro"/>
</dbReference>
<gene>
    <name evidence="4" type="ORF">FH608_033630</name>
</gene>
<dbReference type="EMBL" id="VDLX02000014">
    <property type="protein sequence ID" value="KAB8190982.1"/>
    <property type="molecule type" value="Genomic_DNA"/>
</dbReference>
<evidence type="ECO:0000256" key="2">
    <source>
        <dbReference type="ARBA" id="ARBA00009370"/>
    </source>
</evidence>
<dbReference type="PANTHER" id="PTHR43390:SF1">
    <property type="entry name" value="CHLOROPLAST PROCESSING PEPTIDASE"/>
    <property type="match status" value="1"/>
</dbReference>
<dbReference type="RefSeq" id="WP_139634391.1">
    <property type="nucleotide sequence ID" value="NZ_VDLX02000014.1"/>
</dbReference>
<evidence type="ECO:0000313" key="4">
    <source>
        <dbReference type="EMBL" id="KAB8190982.1"/>
    </source>
</evidence>
<dbReference type="GO" id="GO:0006465">
    <property type="term" value="P:signal peptide processing"/>
    <property type="evidence" value="ECO:0007669"/>
    <property type="project" value="InterPro"/>
</dbReference>
<feature type="domain" description="Peptidase S26" evidence="3">
    <location>
        <begin position="11"/>
        <end position="100"/>
    </location>
</feature>
<evidence type="ECO:0000259" key="3">
    <source>
        <dbReference type="Pfam" id="PF10502"/>
    </source>
</evidence>
<comment type="caution">
    <text evidence="4">The sequence shown here is derived from an EMBL/GenBank/DDBJ whole genome shotgun (WGS) entry which is preliminary data.</text>
</comment>
<dbReference type="CDD" id="cd06530">
    <property type="entry name" value="S26_SPase_I"/>
    <property type="match status" value="1"/>
</dbReference>
<dbReference type="InterPro" id="IPR000223">
    <property type="entry name" value="Pept_S26A_signal_pept_1"/>
</dbReference>
<dbReference type="GO" id="GO:0005886">
    <property type="term" value="C:plasma membrane"/>
    <property type="evidence" value="ECO:0007669"/>
    <property type="project" value="UniProtKB-SubCell"/>
</dbReference>
<comment type="subcellular location">
    <subcellularLocation>
        <location evidence="1">Cell membrane</location>
        <topology evidence="1">Single-pass type II membrane protein</topology>
    </subcellularLocation>
</comment>
<reference evidence="4 5" key="1">
    <citation type="submission" date="2019-10" db="EMBL/GenBank/DDBJ databases">
        <title>Nonomuraea sp. nov., isolated from Phyllanthus amarus.</title>
        <authorList>
            <person name="Klykleung N."/>
            <person name="Tanasupawat S."/>
        </authorList>
    </citation>
    <scope>NUCLEOTIDE SEQUENCE [LARGE SCALE GENOMIC DNA]</scope>
    <source>
        <strain evidence="4 5">PA1-10</strain>
    </source>
</reference>
<dbReference type="InterPro" id="IPR036286">
    <property type="entry name" value="LexA/Signal_pep-like_sf"/>
</dbReference>
<name>A0A5C4VZN8_9ACTN</name>
<evidence type="ECO:0000313" key="5">
    <source>
        <dbReference type="Proteomes" id="UP000312512"/>
    </source>
</evidence>
<dbReference type="PRINTS" id="PR00727">
    <property type="entry name" value="LEADERPTASE"/>
</dbReference>
<accession>A0A5C4VZN8</accession>
<dbReference type="Proteomes" id="UP000312512">
    <property type="component" value="Unassembled WGS sequence"/>
</dbReference>
<dbReference type="AlphaFoldDB" id="A0A5C4VZN8"/>
<accession>A0A5P9Z759</accession>
<organism evidence="4 5">
    <name type="scientific">Nonomuraea phyllanthi</name>
    <dbReference type="NCBI Taxonomy" id="2219224"/>
    <lineage>
        <taxon>Bacteria</taxon>
        <taxon>Bacillati</taxon>
        <taxon>Actinomycetota</taxon>
        <taxon>Actinomycetes</taxon>
        <taxon>Streptosporangiales</taxon>
        <taxon>Streptosporangiaceae</taxon>
        <taxon>Nonomuraea</taxon>
    </lineage>
</organism>
<sequence>MSGGAVIVVALALVVLAGAGLAGLRRALTVVDVEGRSMEPALHAGDRVLVRRRPLERVRTGDIVVVEQHGLGRPGARLRAGSPRGRWVIKRVAGLPGDPVPEAVAGAVGAAPGSRVPRGRFVALGDNPPLSFDSRACGYYAGDRVLGVVLRTVTTAGQRRR</sequence>